<dbReference type="GO" id="GO:0016705">
    <property type="term" value="F:oxidoreductase activity, acting on paired donors, with incorporation or reduction of molecular oxygen"/>
    <property type="evidence" value="ECO:0007669"/>
    <property type="project" value="InterPro"/>
</dbReference>
<accession>A0A9Q0MRS8</accession>
<dbReference type="EMBL" id="WJQU01000004">
    <property type="protein sequence ID" value="KAJ6635804.1"/>
    <property type="molecule type" value="Genomic_DNA"/>
</dbReference>
<reference evidence="3" key="1">
    <citation type="submission" date="2022-07" db="EMBL/GenBank/DDBJ databases">
        <authorList>
            <person name="Trinca V."/>
            <person name="Uliana J.V.C."/>
            <person name="Torres T.T."/>
            <person name="Ward R.J."/>
            <person name="Monesi N."/>
        </authorList>
    </citation>
    <scope>NUCLEOTIDE SEQUENCE</scope>
    <source>
        <strain evidence="3">HSMRA1968</strain>
        <tissue evidence="3">Whole embryos</tissue>
    </source>
</reference>
<dbReference type="AlphaFoldDB" id="A0A9Q0MRS8"/>
<keyword evidence="2" id="KW-0812">Transmembrane</keyword>
<keyword evidence="2" id="KW-1133">Transmembrane helix</keyword>
<dbReference type="Gene3D" id="1.10.630.10">
    <property type="entry name" value="Cytochrome P450"/>
    <property type="match status" value="1"/>
</dbReference>
<feature type="transmembrane region" description="Helical" evidence="2">
    <location>
        <begin position="213"/>
        <end position="236"/>
    </location>
</feature>
<comment type="caution">
    <text evidence="3">The sequence shown here is derived from an EMBL/GenBank/DDBJ whole genome shotgun (WGS) entry which is preliminary data.</text>
</comment>
<sequence length="341" mass="38435">IKFRKLFYSLKLPGPVPYPIIGNALVFLNKSPAENLQLVVKLLQDYGDILPGPVPFPIIGNGLIFLNKSPAENLQAIIKLLEDYGDIYIKLSDENGPESCRPRWQVLNSVDVKFCPCVGFTSSLKKNIEESTQRFSGNRKQNLIKWLKDFEQTAEILKWSNIHKLVYAKRLLTGAAKICINVEKSVTTYKQLQNCLKVEFGHALSSRNNLRNFFIASITMSVVIGTFLLCAIILILNHIIKFRKLFYSLKLPGPVPFPIIGNGLIFLNKSPAENLQVIVKLLEDYGDIVRLWLGPSLIVFNKKPKDVEVSDSCGSSGSHSFKMGCRNKLHSNLRQYNIETP</sequence>
<dbReference type="InterPro" id="IPR036396">
    <property type="entry name" value="Cyt_P450_sf"/>
</dbReference>
<name>A0A9Q0MRS8_9DIPT</name>
<evidence type="ECO:0000256" key="2">
    <source>
        <dbReference type="SAM" id="Phobius"/>
    </source>
</evidence>
<gene>
    <name evidence="3" type="primary">Cyp4d1_0</name>
    <name evidence="3" type="ORF">Bhyg_14390</name>
</gene>
<protein>
    <submittedName>
        <fullName evidence="3">Cytochrome P450 4d1</fullName>
    </submittedName>
</protein>
<keyword evidence="4" id="KW-1185">Reference proteome</keyword>
<dbReference type="Proteomes" id="UP001151699">
    <property type="component" value="Chromosome C"/>
</dbReference>
<dbReference type="GO" id="GO:0020037">
    <property type="term" value="F:heme binding"/>
    <property type="evidence" value="ECO:0007669"/>
    <property type="project" value="InterPro"/>
</dbReference>
<feature type="non-terminal residue" evidence="3">
    <location>
        <position position="341"/>
    </location>
</feature>
<keyword evidence="2" id="KW-0472">Membrane</keyword>
<dbReference type="GO" id="GO:0005506">
    <property type="term" value="F:iron ion binding"/>
    <property type="evidence" value="ECO:0007669"/>
    <property type="project" value="InterPro"/>
</dbReference>
<dbReference type="OrthoDB" id="8057007at2759"/>
<proteinExistence type="predicted"/>
<evidence type="ECO:0000313" key="4">
    <source>
        <dbReference type="Proteomes" id="UP001151699"/>
    </source>
</evidence>
<dbReference type="SUPFAM" id="SSF48264">
    <property type="entry name" value="Cytochrome P450"/>
    <property type="match status" value="1"/>
</dbReference>
<organism evidence="3 4">
    <name type="scientific">Pseudolycoriella hygida</name>
    <dbReference type="NCBI Taxonomy" id="35572"/>
    <lineage>
        <taxon>Eukaryota</taxon>
        <taxon>Metazoa</taxon>
        <taxon>Ecdysozoa</taxon>
        <taxon>Arthropoda</taxon>
        <taxon>Hexapoda</taxon>
        <taxon>Insecta</taxon>
        <taxon>Pterygota</taxon>
        <taxon>Neoptera</taxon>
        <taxon>Endopterygota</taxon>
        <taxon>Diptera</taxon>
        <taxon>Nematocera</taxon>
        <taxon>Sciaroidea</taxon>
        <taxon>Sciaridae</taxon>
        <taxon>Pseudolycoriella</taxon>
    </lineage>
</organism>
<dbReference type="PANTHER" id="PTHR24299">
    <property type="entry name" value="CYTOCHROME P450 FAMILY 1"/>
    <property type="match status" value="1"/>
</dbReference>
<evidence type="ECO:0000256" key="1">
    <source>
        <dbReference type="ARBA" id="ARBA00023033"/>
    </source>
</evidence>
<keyword evidence="1" id="KW-0503">Monooxygenase</keyword>
<evidence type="ECO:0000313" key="3">
    <source>
        <dbReference type="EMBL" id="KAJ6635804.1"/>
    </source>
</evidence>
<dbReference type="GO" id="GO:0004497">
    <property type="term" value="F:monooxygenase activity"/>
    <property type="evidence" value="ECO:0007669"/>
    <property type="project" value="UniProtKB-KW"/>
</dbReference>
<feature type="non-terminal residue" evidence="3">
    <location>
        <position position="1"/>
    </location>
</feature>
<keyword evidence="1" id="KW-0560">Oxidoreductase</keyword>